<dbReference type="EMBL" id="VSWC01000054">
    <property type="protein sequence ID" value="KAA1099263.1"/>
    <property type="molecule type" value="Genomic_DNA"/>
</dbReference>
<evidence type="ECO:0000313" key="4">
    <source>
        <dbReference type="Proteomes" id="UP000324748"/>
    </source>
</evidence>
<feature type="region of interest" description="Disordered" evidence="1">
    <location>
        <begin position="57"/>
        <end position="87"/>
    </location>
</feature>
<dbReference type="Proteomes" id="UP000324748">
    <property type="component" value="Unassembled WGS sequence"/>
</dbReference>
<sequence length="87" mass="9970">MSNQQKLSQIFSSSRSTSHFSCRPRVQSPRLEVDIPSNIQIDLEAKTIQHKVDMRDSGNIHNTHQKTRNRATRSLSFEVECKPSSQC</sequence>
<evidence type="ECO:0000313" key="2">
    <source>
        <dbReference type="EMBL" id="KAA1099263.1"/>
    </source>
</evidence>
<reference evidence="3 4" key="1">
    <citation type="submission" date="2019-05" db="EMBL/GenBank/DDBJ databases">
        <title>Emergence of the Ug99 lineage of the wheat stem rust pathogen through somatic hybridization.</title>
        <authorList>
            <person name="Li F."/>
            <person name="Upadhyaya N.M."/>
            <person name="Sperschneider J."/>
            <person name="Matny O."/>
            <person name="Nguyen-Phuc H."/>
            <person name="Mago R."/>
            <person name="Raley C."/>
            <person name="Miller M.E."/>
            <person name="Silverstein K.A.T."/>
            <person name="Henningsen E."/>
            <person name="Hirsch C.D."/>
            <person name="Visser B."/>
            <person name="Pretorius Z.A."/>
            <person name="Steffenson B.J."/>
            <person name="Schwessinger B."/>
            <person name="Dodds P.N."/>
            <person name="Figueroa M."/>
        </authorList>
    </citation>
    <scope>NUCLEOTIDE SEQUENCE [LARGE SCALE GENOMIC DNA]</scope>
    <source>
        <strain evidence="3">21-0</strain>
    </source>
</reference>
<evidence type="ECO:0000313" key="3">
    <source>
        <dbReference type="EMBL" id="KAA1108117.1"/>
    </source>
</evidence>
<proteinExistence type="predicted"/>
<dbReference type="EMBL" id="VSWC01000028">
    <property type="protein sequence ID" value="KAA1108117.1"/>
    <property type="molecule type" value="Genomic_DNA"/>
</dbReference>
<name>A0A5B0Q4V5_PUCGR</name>
<dbReference type="AlphaFoldDB" id="A0A5B0Q4V5"/>
<accession>A0A5B0Q4V5</accession>
<feature type="compositionally biased region" description="Low complexity" evidence="1">
    <location>
        <begin position="8"/>
        <end position="21"/>
    </location>
</feature>
<organism evidence="3 4">
    <name type="scientific">Puccinia graminis f. sp. tritici</name>
    <dbReference type="NCBI Taxonomy" id="56615"/>
    <lineage>
        <taxon>Eukaryota</taxon>
        <taxon>Fungi</taxon>
        <taxon>Dikarya</taxon>
        <taxon>Basidiomycota</taxon>
        <taxon>Pucciniomycotina</taxon>
        <taxon>Pucciniomycetes</taxon>
        <taxon>Pucciniales</taxon>
        <taxon>Pucciniaceae</taxon>
        <taxon>Puccinia</taxon>
    </lineage>
</organism>
<feature type="region of interest" description="Disordered" evidence="1">
    <location>
        <begin position="1"/>
        <end position="25"/>
    </location>
</feature>
<keyword evidence="4" id="KW-1185">Reference proteome</keyword>
<protein>
    <submittedName>
        <fullName evidence="3">Uncharacterized protein</fullName>
    </submittedName>
</protein>
<gene>
    <name evidence="3" type="ORF">PGT21_000367</name>
    <name evidence="2" type="ORF">PGT21_000464</name>
</gene>
<comment type="caution">
    <text evidence="3">The sequence shown here is derived from an EMBL/GenBank/DDBJ whole genome shotgun (WGS) entry which is preliminary data.</text>
</comment>
<evidence type="ECO:0000256" key="1">
    <source>
        <dbReference type="SAM" id="MobiDB-lite"/>
    </source>
</evidence>